<protein>
    <submittedName>
        <fullName evidence="1">Uncharacterized protein</fullName>
    </submittedName>
</protein>
<comment type="caution">
    <text evidence="1">The sequence shown here is derived from an EMBL/GenBank/DDBJ whole genome shotgun (WGS) entry which is preliminary data.</text>
</comment>
<dbReference type="Proteomes" id="UP001217089">
    <property type="component" value="Unassembled WGS sequence"/>
</dbReference>
<name>A0ABQ9E2Y6_TEGGR</name>
<sequence length="80" mass="9547">MVDEDLRVVYEMAEPIILEEHRPGYLPTIFLLTTILSAIQQLYSTRHANLYFKERRFEKVILPSQLHGYHHSFAKKPSRY</sequence>
<keyword evidence="2" id="KW-1185">Reference proteome</keyword>
<proteinExistence type="predicted"/>
<reference evidence="1 2" key="1">
    <citation type="submission" date="2022-12" db="EMBL/GenBank/DDBJ databases">
        <title>Chromosome-level genome of Tegillarca granosa.</title>
        <authorList>
            <person name="Kim J."/>
        </authorList>
    </citation>
    <scope>NUCLEOTIDE SEQUENCE [LARGE SCALE GENOMIC DNA]</scope>
    <source>
        <strain evidence="1">Teg-2019</strain>
        <tissue evidence="1">Adductor muscle</tissue>
    </source>
</reference>
<evidence type="ECO:0000313" key="1">
    <source>
        <dbReference type="EMBL" id="KAJ8299811.1"/>
    </source>
</evidence>
<dbReference type="EMBL" id="JARBDR010000921">
    <property type="protein sequence ID" value="KAJ8299811.1"/>
    <property type="molecule type" value="Genomic_DNA"/>
</dbReference>
<organism evidence="1 2">
    <name type="scientific">Tegillarca granosa</name>
    <name type="common">Malaysian cockle</name>
    <name type="synonym">Anadara granosa</name>
    <dbReference type="NCBI Taxonomy" id="220873"/>
    <lineage>
        <taxon>Eukaryota</taxon>
        <taxon>Metazoa</taxon>
        <taxon>Spiralia</taxon>
        <taxon>Lophotrochozoa</taxon>
        <taxon>Mollusca</taxon>
        <taxon>Bivalvia</taxon>
        <taxon>Autobranchia</taxon>
        <taxon>Pteriomorphia</taxon>
        <taxon>Arcoida</taxon>
        <taxon>Arcoidea</taxon>
        <taxon>Arcidae</taxon>
        <taxon>Tegillarca</taxon>
    </lineage>
</organism>
<evidence type="ECO:0000313" key="2">
    <source>
        <dbReference type="Proteomes" id="UP001217089"/>
    </source>
</evidence>
<gene>
    <name evidence="1" type="ORF">KUTeg_023871</name>
</gene>
<accession>A0ABQ9E2Y6</accession>